<protein>
    <recommendedName>
        <fullName evidence="1">EB domain-containing protein</fullName>
    </recommendedName>
</protein>
<sequence>MEDLDSKCSVEETCKAIRNSECKDGKCQCLANYKKRDGKCLGLDQAPCKISEDCFAENATCTNKKCVCSDGFYYENDHCYEKAKGTLYFTLILFLIANSCYNSCTGTYNHIIY</sequence>
<feature type="domain" description="EB" evidence="1">
    <location>
        <begin position="4"/>
        <end position="40"/>
    </location>
</feature>
<accession>A0A8J5QJQ9</accession>
<name>A0A8J5QJQ9_9HYME</name>
<dbReference type="AlphaFoldDB" id="A0A8J5QJQ9"/>
<dbReference type="Pfam" id="PF01683">
    <property type="entry name" value="EB"/>
    <property type="match status" value="2"/>
</dbReference>
<dbReference type="Proteomes" id="UP000729913">
    <property type="component" value="Unassembled WGS sequence"/>
</dbReference>
<proteinExistence type="predicted"/>
<reference evidence="2" key="1">
    <citation type="submission" date="2020-03" db="EMBL/GenBank/DDBJ databases">
        <authorList>
            <person name="Chebbi M.A."/>
            <person name="Drezen J.M."/>
        </authorList>
    </citation>
    <scope>NUCLEOTIDE SEQUENCE</scope>
    <source>
        <tissue evidence="2">Whole body</tissue>
    </source>
</reference>
<keyword evidence="3" id="KW-1185">Reference proteome</keyword>
<dbReference type="OrthoDB" id="5912242at2759"/>
<evidence type="ECO:0000313" key="2">
    <source>
        <dbReference type="EMBL" id="KAG8034663.1"/>
    </source>
</evidence>
<dbReference type="EMBL" id="JAAOIC020000067">
    <property type="protein sequence ID" value="KAG8034663.1"/>
    <property type="molecule type" value="Genomic_DNA"/>
</dbReference>
<evidence type="ECO:0000259" key="1">
    <source>
        <dbReference type="Pfam" id="PF01683"/>
    </source>
</evidence>
<organism evidence="2 3">
    <name type="scientific">Cotesia typhae</name>
    <dbReference type="NCBI Taxonomy" id="2053667"/>
    <lineage>
        <taxon>Eukaryota</taxon>
        <taxon>Metazoa</taxon>
        <taxon>Ecdysozoa</taxon>
        <taxon>Arthropoda</taxon>
        <taxon>Hexapoda</taxon>
        <taxon>Insecta</taxon>
        <taxon>Pterygota</taxon>
        <taxon>Neoptera</taxon>
        <taxon>Endopterygota</taxon>
        <taxon>Hymenoptera</taxon>
        <taxon>Apocrita</taxon>
        <taxon>Ichneumonoidea</taxon>
        <taxon>Braconidae</taxon>
        <taxon>Microgastrinae</taxon>
        <taxon>Cotesia</taxon>
    </lineage>
</organism>
<reference evidence="2" key="2">
    <citation type="submission" date="2021-04" db="EMBL/GenBank/DDBJ databases">
        <title>Genome-wide patterns of bracovirus chromosomal integration into multiple host tissues during parasitism.</title>
        <authorList>
            <person name="Chebbi M.A.C."/>
        </authorList>
    </citation>
    <scope>NUCLEOTIDE SEQUENCE</scope>
    <source>
        <tissue evidence="2">Whole body</tissue>
    </source>
</reference>
<evidence type="ECO:0000313" key="3">
    <source>
        <dbReference type="Proteomes" id="UP000729913"/>
    </source>
</evidence>
<gene>
    <name evidence="2" type="ORF">G9C98_007739</name>
</gene>
<feature type="domain" description="EB" evidence="1">
    <location>
        <begin position="47"/>
        <end position="79"/>
    </location>
</feature>
<comment type="caution">
    <text evidence="2">The sequence shown here is derived from an EMBL/GenBank/DDBJ whole genome shotgun (WGS) entry which is preliminary data.</text>
</comment>
<dbReference type="InterPro" id="IPR006149">
    <property type="entry name" value="EB_dom"/>
</dbReference>